<dbReference type="EMBL" id="CP127295">
    <property type="protein sequence ID" value="WIX99423.1"/>
    <property type="molecule type" value="Genomic_DNA"/>
</dbReference>
<gene>
    <name evidence="2" type="ORF">QRX60_36010</name>
</gene>
<sequence>MPFVLVPLLNSHGPPTLYLVVAGALVVVAVDVAVLGPRTTGRRLESVNDEVAPPLR</sequence>
<reference evidence="2 3" key="1">
    <citation type="submission" date="2023-06" db="EMBL/GenBank/DDBJ databases">
        <authorList>
            <person name="Oyuntsetseg B."/>
            <person name="Kim S.B."/>
        </authorList>
    </citation>
    <scope>NUCLEOTIDE SEQUENCE [LARGE SCALE GENOMIC DNA]</scope>
    <source>
        <strain evidence="2 3">4-36</strain>
    </source>
</reference>
<accession>A0A9Y2JLB6</accession>
<proteinExistence type="predicted"/>
<name>A0A9Y2JLB6_9PSEU</name>
<feature type="transmembrane region" description="Helical" evidence="1">
    <location>
        <begin position="16"/>
        <end position="36"/>
    </location>
</feature>
<organism evidence="2 3">
    <name type="scientific">Amycolatopsis mongoliensis</name>
    <dbReference type="NCBI Taxonomy" id="715475"/>
    <lineage>
        <taxon>Bacteria</taxon>
        <taxon>Bacillati</taxon>
        <taxon>Actinomycetota</taxon>
        <taxon>Actinomycetes</taxon>
        <taxon>Pseudonocardiales</taxon>
        <taxon>Pseudonocardiaceae</taxon>
        <taxon>Amycolatopsis</taxon>
    </lineage>
</organism>
<evidence type="ECO:0000313" key="3">
    <source>
        <dbReference type="Proteomes" id="UP001239397"/>
    </source>
</evidence>
<keyword evidence="3" id="KW-1185">Reference proteome</keyword>
<dbReference type="RefSeq" id="WP_285995905.1">
    <property type="nucleotide sequence ID" value="NZ_CP127295.1"/>
</dbReference>
<evidence type="ECO:0000256" key="1">
    <source>
        <dbReference type="SAM" id="Phobius"/>
    </source>
</evidence>
<dbReference type="KEGG" id="amog:QRX60_36010"/>
<protein>
    <submittedName>
        <fullName evidence="2">Uncharacterized protein</fullName>
    </submittedName>
</protein>
<dbReference type="Proteomes" id="UP001239397">
    <property type="component" value="Chromosome"/>
</dbReference>
<evidence type="ECO:0000313" key="2">
    <source>
        <dbReference type="EMBL" id="WIX99423.1"/>
    </source>
</evidence>
<keyword evidence="1" id="KW-0472">Membrane</keyword>
<dbReference type="AlphaFoldDB" id="A0A9Y2JLB6"/>
<keyword evidence="1" id="KW-1133">Transmembrane helix</keyword>
<keyword evidence="1" id="KW-0812">Transmembrane</keyword>